<evidence type="ECO:0000313" key="1">
    <source>
        <dbReference type="EMBL" id="ARF50014.1"/>
    </source>
</evidence>
<protein>
    <submittedName>
        <fullName evidence="1">Uncharacterized protein</fullName>
    </submittedName>
</protein>
<gene>
    <name evidence="1" type="ORF">DSJ_12110</name>
</gene>
<dbReference type="Proteomes" id="UP000192380">
    <property type="component" value="Chromosome"/>
</dbReference>
<reference evidence="1 2" key="1">
    <citation type="submission" date="2016-10" db="EMBL/GenBank/DDBJ databases">
        <title>Complete Genome Assembly of Pantoea stewartii subsp. stewartii DC283, a Corn Pathogen.</title>
        <authorList>
            <person name="Duong D.A."/>
            <person name="Stevens A.M."/>
            <person name="Jensen R.V."/>
        </authorList>
    </citation>
    <scope>NUCLEOTIDE SEQUENCE [LARGE SCALE GENOMIC DNA]</scope>
    <source>
        <strain evidence="1 2">DC283</strain>
    </source>
</reference>
<organism evidence="1 2">
    <name type="scientific">Pantoea stewartii subsp. stewartii DC283</name>
    <dbReference type="NCBI Taxonomy" id="660596"/>
    <lineage>
        <taxon>Bacteria</taxon>
        <taxon>Pseudomonadati</taxon>
        <taxon>Pseudomonadota</taxon>
        <taxon>Gammaproteobacteria</taxon>
        <taxon>Enterobacterales</taxon>
        <taxon>Erwiniaceae</taxon>
        <taxon>Pantoea</taxon>
    </lineage>
</organism>
<name>A0ABN4Z139_PANSE</name>
<dbReference type="EMBL" id="CP017581">
    <property type="protein sequence ID" value="ARF50014.1"/>
    <property type="molecule type" value="Genomic_DNA"/>
</dbReference>
<accession>A0ABN4Z139</accession>
<dbReference type="RefSeq" id="WP_044242098.1">
    <property type="nucleotide sequence ID" value="NZ_AHIE01000017.1"/>
</dbReference>
<keyword evidence="2" id="KW-1185">Reference proteome</keyword>
<proteinExistence type="predicted"/>
<sequence length="73" mass="8380">MTQIMVTNDNSDESPLRDFGVKNGDILTAEIERRPDGLWQWSVKNWKQGVDLEIMPDECQIVGENVRPLRSHA</sequence>
<evidence type="ECO:0000313" key="2">
    <source>
        <dbReference type="Proteomes" id="UP000192380"/>
    </source>
</evidence>